<organism evidence="1 2">
    <name type="scientific">Polyporus arcularius HHB13444</name>
    <dbReference type="NCBI Taxonomy" id="1314778"/>
    <lineage>
        <taxon>Eukaryota</taxon>
        <taxon>Fungi</taxon>
        <taxon>Dikarya</taxon>
        <taxon>Basidiomycota</taxon>
        <taxon>Agaricomycotina</taxon>
        <taxon>Agaricomycetes</taxon>
        <taxon>Polyporales</taxon>
        <taxon>Polyporaceae</taxon>
        <taxon>Polyporus</taxon>
    </lineage>
</organism>
<protein>
    <submittedName>
        <fullName evidence="1">Uncharacterized protein</fullName>
    </submittedName>
</protein>
<accession>A0A5C3PY32</accession>
<evidence type="ECO:0000313" key="2">
    <source>
        <dbReference type="Proteomes" id="UP000308197"/>
    </source>
</evidence>
<dbReference type="AlphaFoldDB" id="A0A5C3PY32"/>
<sequence>MYGSRSFRSLSNSRLTHLSHVYLRHLHPNHTHLDNGNLNANNLLPSKRPCMCITLRSTTSIWAFLRQFHANKVELLPAVYVSGEVPSHSRKPCHHWPGISGASRHASSKVQCSSSEATIKAPGSGIGTAQALAPQYVLAKTGLFQVDCSCCHRHVFYLCETVDYDTRTCPLLRGTPSFGLKELWHNKTSTTRPRDDTRADRQ</sequence>
<evidence type="ECO:0000313" key="1">
    <source>
        <dbReference type="EMBL" id="TFK94626.1"/>
    </source>
</evidence>
<gene>
    <name evidence="1" type="ORF">K466DRAFT_293008</name>
</gene>
<name>A0A5C3PY32_9APHY</name>
<keyword evidence="2" id="KW-1185">Reference proteome</keyword>
<reference evidence="1 2" key="1">
    <citation type="journal article" date="2019" name="Nat. Ecol. Evol.">
        <title>Megaphylogeny resolves global patterns of mushroom evolution.</title>
        <authorList>
            <person name="Varga T."/>
            <person name="Krizsan K."/>
            <person name="Foldi C."/>
            <person name="Dima B."/>
            <person name="Sanchez-Garcia M."/>
            <person name="Sanchez-Ramirez S."/>
            <person name="Szollosi G.J."/>
            <person name="Szarkandi J.G."/>
            <person name="Papp V."/>
            <person name="Albert L."/>
            <person name="Andreopoulos W."/>
            <person name="Angelini C."/>
            <person name="Antonin V."/>
            <person name="Barry K.W."/>
            <person name="Bougher N.L."/>
            <person name="Buchanan P."/>
            <person name="Buyck B."/>
            <person name="Bense V."/>
            <person name="Catcheside P."/>
            <person name="Chovatia M."/>
            <person name="Cooper J."/>
            <person name="Damon W."/>
            <person name="Desjardin D."/>
            <person name="Finy P."/>
            <person name="Geml J."/>
            <person name="Haridas S."/>
            <person name="Hughes K."/>
            <person name="Justo A."/>
            <person name="Karasinski D."/>
            <person name="Kautmanova I."/>
            <person name="Kiss B."/>
            <person name="Kocsube S."/>
            <person name="Kotiranta H."/>
            <person name="LaButti K.M."/>
            <person name="Lechner B.E."/>
            <person name="Liimatainen K."/>
            <person name="Lipzen A."/>
            <person name="Lukacs Z."/>
            <person name="Mihaltcheva S."/>
            <person name="Morgado L.N."/>
            <person name="Niskanen T."/>
            <person name="Noordeloos M.E."/>
            <person name="Ohm R.A."/>
            <person name="Ortiz-Santana B."/>
            <person name="Ovrebo C."/>
            <person name="Racz N."/>
            <person name="Riley R."/>
            <person name="Savchenko A."/>
            <person name="Shiryaev A."/>
            <person name="Soop K."/>
            <person name="Spirin V."/>
            <person name="Szebenyi C."/>
            <person name="Tomsovsky M."/>
            <person name="Tulloss R.E."/>
            <person name="Uehling J."/>
            <person name="Grigoriev I.V."/>
            <person name="Vagvolgyi C."/>
            <person name="Papp T."/>
            <person name="Martin F.M."/>
            <person name="Miettinen O."/>
            <person name="Hibbett D.S."/>
            <person name="Nagy L.G."/>
        </authorList>
    </citation>
    <scope>NUCLEOTIDE SEQUENCE [LARGE SCALE GENOMIC DNA]</scope>
    <source>
        <strain evidence="1 2">HHB13444</strain>
    </source>
</reference>
<proteinExistence type="predicted"/>
<dbReference type="EMBL" id="ML210967">
    <property type="protein sequence ID" value="TFK94626.1"/>
    <property type="molecule type" value="Genomic_DNA"/>
</dbReference>
<dbReference type="InParanoid" id="A0A5C3PY32"/>
<dbReference type="Proteomes" id="UP000308197">
    <property type="component" value="Unassembled WGS sequence"/>
</dbReference>